<proteinExistence type="predicted"/>
<dbReference type="Proteomes" id="UP000470246">
    <property type="component" value="Unassembled WGS sequence"/>
</dbReference>
<dbReference type="InterPro" id="IPR023393">
    <property type="entry name" value="START-like_dom_sf"/>
</dbReference>
<dbReference type="RefSeq" id="WP_163479482.1">
    <property type="nucleotide sequence ID" value="NZ_JAAGWF010000001.1"/>
</dbReference>
<dbReference type="SUPFAM" id="SSF55961">
    <property type="entry name" value="Bet v1-like"/>
    <property type="match status" value="1"/>
</dbReference>
<name>A0A7K3VW12_9ACTN</name>
<gene>
    <name evidence="1" type="ORF">GCU56_00140</name>
</gene>
<accession>A0A7K3VW12</accession>
<reference evidence="1 2" key="1">
    <citation type="submission" date="2020-02" db="EMBL/GenBank/DDBJ databases">
        <title>Geodermatophilus sabuli CPCC 205279 I12A-02694.</title>
        <authorList>
            <person name="Jiang Z."/>
        </authorList>
    </citation>
    <scope>NUCLEOTIDE SEQUENCE [LARGE SCALE GENOMIC DNA]</scope>
    <source>
        <strain evidence="1 2">I12A-02694</strain>
    </source>
</reference>
<dbReference type="EMBL" id="JAAGWF010000001">
    <property type="protein sequence ID" value="NEK56283.1"/>
    <property type="molecule type" value="Genomic_DNA"/>
</dbReference>
<evidence type="ECO:0000313" key="2">
    <source>
        <dbReference type="Proteomes" id="UP000470246"/>
    </source>
</evidence>
<organism evidence="1 2">
    <name type="scientific">Geodermatophilus sabuli</name>
    <dbReference type="NCBI Taxonomy" id="1564158"/>
    <lineage>
        <taxon>Bacteria</taxon>
        <taxon>Bacillati</taxon>
        <taxon>Actinomycetota</taxon>
        <taxon>Actinomycetes</taxon>
        <taxon>Geodermatophilales</taxon>
        <taxon>Geodermatophilaceae</taxon>
        <taxon>Geodermatophilus</taxon>
    </lineage>
</organism>
<protein>
    <recommendedName>
        <fullName evidence="3">SRPBCC family protein</fullName>
    </recommendedName>
</protein>
<dbReference type="InterPro" id="IPR019587">
    <property type="entry name" value="Polyketide_cyclase/dehydratase"/>
</dbReference>
<dbReference type="Gene3D" id="3.30.530.20">
    <property type="match status" value="1"/>
</dbReference>
<dbReference type="Pfam" id="PF10604">
    <property type="entry name" value="Polyketide_cyc2"/>
    <property type="match status" value="1"/>
</dbReference>
<dbReference type="AlphaFoldDB" id="A0A7K3VW12"/>
<evidence type="ECO:0000313" key="1">
    <source>
        <dbReference type="EMBL" id="NEK56283.1"/>
    </source>
</evidence>
<evidence type="ECO:0008006" key="3">
    <source>
        <dbReference type="Google" id="ProtNLM"/>
    </source>
</evidence>
<keyword evidence="2" id="KW-1185">Reference proteome</keyword>
<sequence>MAVSRSGSSRRREVLMWTLVLDAQCDLADADFAWRFWTDVGNWPVVDPAIDHVRVEPAFEEGAQGTTVTSDGARVDWRISEVVAFRRARIDFPVPGAALHVSWSFRPRPAGGCTMTQSMELSGERAAEYEPVVAPSMERSAPGGLHRLAAAIDEAHARAADA</sequence>
<comment type="caution">
    <text evidence="1">The sequence shown here is derived from an EMBL/GenBank/DDBJ whole genome shotgun (WGS) entry which is preliminary data.</text>
</comment>